<proteinExistence type="predicted"/>
<dbReference type="EMBL" id="AZBU02000003">
    <property type="protein sequence ID" value="TKR89811.1"/>
    <property type="molecule type" value="Genomic_DNA"/>
</dbReference>
<accession>A0A4U5P2F0</accession>
<protein>
    <submittedName>
        <fullName evidence="1">Uncharacterized protein</fullName>
    </submittedName>
</protein>
<keyword evidence="2" id="KW-1185">Reference proteome</keyword>
<comment type="caution">
    <text evidence="1">The sequence shown here is derived from an EMBL/GenBank/DDBJ whole genome shotgun (WGS) entry which is preliminary data.</text>
</comment>
<reference evidence="1 2" key="1">
    <citation type="journal article" date="2015" name="Genome Biol.">
        <title>Comparative genomics of Steinernema reveals deeply conserved gene regulatory networks.</title>
        <authorList>
            <person name="Dillman A.R."/>
            <person name="Macchietto M."/>
            <person name="Porter C.F."/>
            <person name="Rogers A."/>
            <person name="Williams B."/>
            <person name="Antoshechkin I."/>
            <person name="Lee M.M."/>
            <person name="Goodwin Z."/>
            <person name="Lu X."/>
            <person name="Lewis E.E."/>
            <person name="Goodrich-Blair H."/>
            <person name="Stock S.P."/>
            <person name="Adams B.J."/>
            <person name="Sternberg P.W."/>
            <person name="Mortazavi A."/>
        </authorList>
    </citation>
    <scope>NUCLEOTIDE SEQUENCE [LARGE SCALE GENOMIC DNA]</scope>
    <source>
        <strain evidence="1 2">ALL</strain>
    </source>
</reference>
<reference evidence="1 2" key="2">
    <citation type="journal article" date="2019" name="G3 (Bethesda)">
        <title>Hybrid Assembly of the Genome of the Entomopathogenic Nematode Steinernema carpocapsae Identifies the X-Chromosome.</title>
        <authorList>
            <person name="Serra L."/>
            <person name="Macchietto M."/>
            <person name="Macias-Munoz A."/>
            <person name="McGill C.J."/>
            <person name="Rodriguez I.M."/>
            <person name="Rodriguez B."/>
            <person name="Murad R."/>
            <person name="Mortazavi A."/>
        </authorList>
    </citation>
    <scope>NUCLEOTIDE SEQUENCE [LARGE SCALE GENOMIC DNA]</scope>
    <source>
        <strain evidence="1 2">ALL</strain>
    </source>
</reference>
<sequence>MFLQCCTTYVKTKLQKRWAEYNRLELIGALYTDAAGLNLQDSFFGCVDGSHAKPEFFNEVFGEQHQNKPKNKKTPWR</sequence>
<organism evidence="1 2">
    <name type="scientific">Steinernema carpocapsae</name>
    <name type="common">Entomopathogenic nematode</name>
    <dbReference type="NCBI Taxonomy" id="34508"/>
    <lineage>
        <taxon>Eukaryota</taxon>
        <taxon>Metazoa</taxon>
        <taxon>Ecdysozoa</taxon>
        <taxon>Nematoda</taxon>
        <taxon>Chromadorea</taxon>
        <taxon>Rhabditida</taxon>
        <taxon>Tylenchina</taxon>
        <taxon>Panagrolaimomorpha</taxon>
        <taxon>Strongyloidoidea</taxon>
        <taxon>Steinernematidae</taxon>
        <taxon>Steinernema</taxon>
    </lineage>
</organism>
<evidence type="ECO:0000313" key="2">
    <source>
        <dbReference type="Proteomes" id="UP000298663"/>
    </source>
</evidence>
<dbReference type="AlphaFoldDB" id="A0A4U5P2F0"/>
<gene>
    <name evidence="1" type="ORF">L596_013855</name>
</gene>
<name>A0A4U5P2F0_STECR</name>
<dbReference type="Proteomes" id="UP000298663">
    <property type="component" value="Unassembled WGS sequence"/>
</dbReference>
<evidence type="ECO:0000313" key="1">
    <source>
        <dbReference type="EMBL" id="TKR89811.1"/>
    </source>
</evidence>